<dbReference type="Gene3D" id="2.60.450.10">
    <property type="entry name" value="Lipopolysaccharide (LPS) transport protein A like domain"/>
    <property type="match status" value="1"/>
</dbReference>
<name>A0A2W4UY95_9CYAN</name>
<proteinExistence type="predicted"/>
<dbReference type="Pfam" id="PF03968">
    <property type="entry name" value="LptD_N"/>
    <property type="match status" value="1"/>
</dbReference>
<gene>
    <name evidence="3" type="ORF">DCF25_04500</name>
</gene>
<organism evidence="3 4">
    <name type="scientific">Leptolyngbya foveolarum</name>
    <dbReference type="NCBI Taxonomy" id="47253"/>
    <lineage>
        <taxon>Bacteria</taxon>
        <taxon>Bacillati</taxon>
        <taxon>Cyanobacteriota</taxon>
        <taxon>Cyanophyceae</taxon>
        <taxon>Leptolyngbyales</taxon>
        <taxon>Leptolyngbyaceae</taxon>
        <taxon>Leptolyngbya group</taxon>
        <taxon>Leptolyngbya</taxon>
    </lineage>
</organism>
<feature type="domain" description="Organic solvent tolerance-like N-terminal" evidence="2">
    <location>
        <begin position="44"/>
        <end position="117"/>
    </location>
</feature>
<evidence type="ECO:0000259" key="2">
    <source>
        <dbReference type="Pfam" id="PF03968"/>
    </source>
</evidence>
<feature type="compositionally biased region" description="Low complexity" evidence="1">
    <location>
        <begin position="166"/>
        <end position="175"/>
    </location>
</feature>
<comment type="caution">
    <text evidence="3">The sequence shown here is derived from an EMBL/GenBank/DDBJ whole genome shotgun (WGS) entry which is preliminary data.</text>
</comment>
<evidence type="ECO:0000313" key="4">
    <source>
        <dbReference type="Proteomes" id="UP000249354"/>
    </source>
</evidence>
<feature type="region of interest" description="Disordered" evidence="1">
    <location>
        <begin position="138"/>
        <end position="175"/>
    </location>
</feature>
<feature type="compositionally biased region" description="Pro residues" evidence="1">
    <location>
        <begin position="153"/>
        <end position="165"/>
    </location>
</feature>
<protein>
    <recommendedName>
        <fullName evidence="2">Organic solvent tolerance-like N-terminal domain-containing protein</fullName>
    </recommendedName>
</protein>
<dbReference type="EMBL" id="QBMC01000017">
    <property type="protein sequence ID" value="PZO21809.1"/>
    <property type="molecule type" value="Genomic_DNA"/>
</dbReference>
<dbReference type="InterPro" id="IPR005653">
    <property type="entry name" value="OstA-like_N"/>
</dbReference>
<dbReference type="AlphaFoldDB" id="A0A2W4UY95"/>
<reference evidence="3 4" key="2">
    <citation type="submission" date="2018-06" db="EMBL/GenBank/DDBJ databases">
        <title>Metagenomic assembly of (sub)arctic Cyanobacteria and their associated microbiome from non-axenic cultures.</title>
        <authorList>
            <person name="Baurain D."/>
        </authorList>
    </citation>
    <scope>NUCLEOTIDE SEQUENCE [LARGE SCALE GENOMIC DNA]</scope>
    <source>
        <strain evidence="3">ULC129bin1</strain>
    </source>
</reference>
<sequence length="175" mass="18281">MPLKLSPKLLGAFAAALLLPVVLPVLLPATLSQAEAQSNGVPIKLTASKVEANSNTGVLTATGNVRIDYPSRQIYATSAQAQYYSNEQRIVLSGNVNVEQAGNTLRAETVTYLIAEGRFVATPGAQSQVEAVYILPEAPNPEPRVDSNAQPASPAPLSIPAPPAELPAELGSISR</sequence>
<accession>A0A2W4UY95</accession>
<evidence type="ECO:0000313" key="3">
    <source>
        <dbReference type="EMBL" id="PZO21809.1"/>
    </source>
</evidence>
<evidence type="ECO:0000256" key="1">
    <source>
        <dbReference type="SAM" id="MobiDB-lite"/>
    </source>
</evidence>
<dbReference type="Proteomes" id="UP000249354">
    <property type="component" value="Unassembled WGS sequence"/>
</dbReference>
<reference evidence="4" key="1">
    <citation type="submission" date="2018-04" db="EMBL/GenBank/DDBJ databases">
        <authorList>
            <person name="Cornet L."/>
        </authorList>
    </citation>
    <scope>NUCLEOTIDE SEQUENCE [LARGE SCALE GENOMIC DNA]</scope>
</reference>